<protein>
    <recommendedName>
        <fullName evidence="5">Probable septum site-determining protein MinC</fullName>
    </recommendedName>
</protein>
<evidence type="ECO:0000259" key="6">
    <source>
        <dbReference type="Pfam" id="PF03775"/>
    </source>
</evidence>
<feature type="domain" description="Septum formation inhibitor MinC C-terminal" evidence="6">
    <location>
        <begin position="156"/>
        <end position="252"/>
    </location>
</feature>
<dbReference type="Proteomes" id="UP000717364">
    <property type="component" value="Unassembled WGS sequence"/>
</dbReference>
<comment type="subunit">
    <text evidence="4 5">Interacts with MinD and FtsZ.</text>
</comment>
<dbReference type="Gene3D" id="2.160.20.70">
    <property type="match status" value="1"/>
</dbReference>
<proteinExistence type="inferred from homology"/>
<keyword evidence="2 5" id="KW-0717">Septation</keyword>
<dbReference type="InterPro" id="IPR013033">
    <property type="entry name" value="MinC"/>
</dbReference>
<name>A0A947DBU9_9CYAN</name>
<dbReference type="InterPro" id="IPR005526">
    <property type="entry name" value="Septum_form_inhib_MinC_C"/>
</dbReference>
<dbReference type="GO" id="GO:0000917">
    <property type="term" value="P:division septum assembly"/>
    <property type="evidence" value="ECO:0007669"/>
    <property type="project" value="UniProtKB-KW"/>
</dbReference>
<dbReference type="InterPro" id="IPR036145">
    <property type="entry name" value="MinC_C_sf"/>
</dbReference>
<dbReference type="HAMAP" id="MF_00267">
    <property type="entry name" value="MinC"/>
    <property type="match status" value="1"/>
</dbReference>
<dbReference type="EMBL" id="JADOES010000003">
    <property type="protein sequence ID" value="MBT9314330.1"/>
    <property type="molecule type" value="Genomic_DNA"/>
</dbReference>
<comment type="similarity">
    <text evidence="5">Belongs to the MinC family.</text>
</comment>
<evidence type="ECO:0000256" key="1">
    <source>
        <dbReference type="ARBA" id="ARBA00022618"/>
    </source>
</evidence>
<organism evidence="7 8">
    <name type="scientific">Leptothoe spongobia TAU-MAC 1115</name>
    <dbReference type="NCBI Taxonomy" id="1967444"/>
    <lineage>
        <taxon>Bacteria</taxon>
        <taxon>Bacillati</taxon>
        <taxon>Cyanobacteriota</taxon>
        <taxon>Cyanophyceae</taxon>
        <taxon>Nodosilineales</taxon>
        <taxon>Cymatolegaceae</taxon>
        <taxon>Leptothoe</taxon>
        <taxon>Leptothoe spongobia</taxon>
    </lineage>
</organism>
<dbReference type="NCBIfam" id="NF001778">
    <property type="entry name" value="PRK00513.2-4"/>
    <property type="match status" value="1"/>
</dbReference>
<gene>
    <name evidence="5 7" type="primary">minC</name>
    <name evidence="7" type="ORF">IXB50_02715</name>
</gene>
<dbReference type="GO" id="GO:1901891">
    <property type="term" value="P:regulation of cell septum assembly"/>
    <property type="evidence" value="ECO:0007669"/>
    <property type="project" value="InterPro"/>
</dbReference>
<evidence type="ECO:0000256" key="2">
    <source>
        <dbReference type="ARBA" id="ARBA00023210"/>
    </source>
</evidence>
<evidence type="ECO:0000256" key="3">
    <source>
        <dbReference type="ARBA" id="ARBA00023306"/>
    </source>
</evidence>
<accession>A0A947DBU9</accession>
<dbReference type="PANTHER" id="PTHR34108">
    <property type="entry name" value="SEPTUM SITE-DETERMINING PROTEIN MINC"/>
    <property type="match status" value="1"/>
</dbReference>
<comment type="caution">
    <text evidence="7">The sequence shown here is derived from an EMBL/GenBank/DDBJ whole genome shotgun (WGS) entry which is preliminary data.</text>
</comment>
<keyword evidence="8" id="KW-1185">Reference proteome</keyword>
<sequence>MNEAQESLPLADVASLELDVDTQESISKQQITFKSEQGRLLLLLPQASEKSFTPTEWEELCQQLTIRLSSGDRFFQPNTTVHLIARDRLLDSRQLQKIDELLQTAQLRMKRIYTQRRQTAVAATTSGYSVEQQVKLEHLSDTDDKGKALETPLYLQMTLRSGVEIRHQGSIIVLGDVNPGGSLIAAGDIFVWGRLRGLAHAGAEGNEDCRIMALHMQPTQLRIADHVARAPEKPPAMYQPEVAYVNKGGIRIAIASEFAQIHLNGP</sequence>
<dbReference type="AlphaFoldDB" id="A0A947DBU9"/>
<dbReference type="PANTHER" id="PTHR34108:SF1">
    <property type="entry name" value="SEPTUM SITE-DETERMINING PROTEIN MINC"/>
    <property type="match status" value="1"/>
</dbReference>
<dbReference type="GO" id="GO:0000902">
    <property type="term" value="P:cell morphogenesis"/>
    <property type="evidence" value="ECO:0007669"/>
    <property type="project" value="InterPro"/>
</dbReference>
<keyword evidence="3 5" id="KW-0131">Cell cycle</keyword>
<evidence type="ECO:0000313" key="7">
    <source>
        <dbReference type="EMBL" id="MBT9314330.1"/>
    </source>
</evidence>
<evidence type="ECO:0000256" key="5">
    <source>
        <dbReference type="HAMAP-Rule" id="MF_00267"/>
    </source>
</evidence>
<dbReference type="NCBIfam" id="TIGR01222">
    <property type="entry name" value="minC"/>
    <property type="match status" value="1"/>
</dbReference>
<dbReference type="SUPFAM" id="SSF63848">
    <property type="entry name" value="Cell-division inhibitor MinC, C-terminal domain"/>
    <property type="match status" value="1"/>
</dbReference>
<keyword evidence="1 5" id="KW-0132">Cell division</keyword>
<evidence type="ECO:0000313" key="8">
    <source>
        <dbReference type="Proteomes" id="UP000717364"/>
    </source>
</evidence>
<dbReference type="Pfam" id="PF03775">
    <property type="entry name" value="MinC_C"/>
    <property type="match status" value="1"/>
</dbReference>
<comment type="function">
    <text evidence="5">Cell division inhibitor that blocks the formation of polar Z ring septums. Rapidly oscillates between the poles of the cell to destabilize FtsZ filaments that have formed before they mature into polar Z rings. Prevents FtsZ polymerization.</text>
</comment>
<evidence type="ECO:0000256" key="4">
    <source>
        <dbReference type="ARBA" id="ARBA00046874"/>
    </source>
</evidence>
<reference evidence="7" key="2">
    <citation type="journal article" date="2021" name="Mar. Drugs">
        <title>Genome Reduction and Secondary Metabolism of the Marine Sponge-Associated Cyanobacterium Leptothoe.</title>
        <authorList>
            <person name="Konstantinou D."/>
            <person name="Popin R.V."/>
            <person name="Fewer D.P."/>
            <person name="Sivonen K."/>
            <person name="Gkelis S."/>
        </authorList>
    </citation>
    <scope>NUCLEOTIDE SEQUENCE</scope>
    <source>
        <strain evidence="7">TAU-MAC 1115</strain>
    </source>
</reference>
<reference evidence="7" key="1">
    <citation type="submission" date="2020-11" db="EMBL/GenBank/DDBJ databases">
        <authorList>
            <person name="Konstantinou D."/>
            <person name="Gkelis S."/>
            <person name="Popin R."/>
            <person name="Fewer D."/>
            <person name="Sivonen K."/>
        </authorList>
    </citation>
    <scope>NUCLEOTIDE SEQUENCE</scope>
    <source>
        <strain evidence="7">TAU-MAC 1115</strain>
    </source>
</reference>
<dbReference type="InterPro" id="IPR016098">
    <property type="entry name" value="CAP/MinC_C"/>
</dbReference>